<dbReference type="Pfam" id="PF06965">
    <property type="entry name" value="Na_H_antiport_1"/>
    <property type="match status" value="1"/>
</dbReference>
<dbReference type="HAMAP" id="MF_01844">
    <property type="entry name" value="NhaA"/>
    <property type="match status" value="1"/>
</dbReference>
<keyword evidence="7" id="KW-0915">Sodium</keyword>
<sequence length="378" mass="39694">MTLAAMLLALLIDNSPAQAWYDIVHHLPVSLRVGEFAIDKPIILWINDGLMVFFFLLIALELKREVLEGQLATPKAIATPGFAALGGMAVPALIYTAFNAGDPEAMRGWAIPAATDAVLALTVLVLLGPRVPVSLKVFLTAVAIFDDLGAIVIIALFYTEQLATTSLVLAALGIVALVTLNIFKVTRTGAYVVVGVFLWVAVLKSGVHATLAGVAIGLAIPMRARQGARSFSPLKDAEQALQPWVALGVVPIFAFFNSGIVLTLASAATLASPTSLGILLGLFAGKPLGIFGFTWLAVRLGVARLPESVSWGQLAGVALVAGIGFTMSLFIAGLAFPDPEVFRNARLSVIAGSLLSAVVGVVVLMKTTQPRFNPPEHN</sequence>
<comment type="similarity">
    <text evidence="7">Belongs to the NhaA Na(+)/H(+) (TC 2.A.33) antiporter family.</text>
</comment>
<evidence type="ECO:0000256" key="1">
    <source>
        <dbReference type="ARBA" id="ARBA00004429"/>
    </source>
</evidence>
<dbReference type="AlphaFoldDB" id="A0A3D8H8D9"/>
<dbReference type="InterPro" id="IPR004670">
    <property type="entry name" value="NhaA"/>
</dbReference>
<protein>
    <recommendedName>
        <fullName evidence="7">Na(+)/H(+) antiporter NhaA</fullName>
    </recommendedName>
    <alternativeName>
        <fullName evidence="7">Sodium/proton antiporter NhaA</fullName>
    </alternativeName>
</protein>
<evidence type="ECO:0000313" key="8">
    <source>
        <dbReference type="EMBL" id="RDU42978.1"/>
    </source>
</evidence>
<feature type="transmembrane region" description="Helical" evidence="7">
    <location>
        <begin position="310"/>
        <end position="335"/>
    </location>
</feature>
<feature type="transmembrane region" description="Helical" evidence="7">
    <location>
        <begin position="347"/>
        <end position="365"/>
    </location>
</feature>
<feature type="transmembrane region" description="Helical" evidence="7">
    <location>
        <begin position="43"/>
        <end position="60"/>
    </location>
</feature>
<dbReference type="NCBIfam" id="TIGR00773">
    <property type="entry name" value="NhaA"/>
    <property type="match status" value="1"/>
</dbReference>
<dbReference type="PANTHER" id="PTHR30341:SF0">
    <property type="entry name" value="NA(+)_H(+) ANTIPORTER NHAA"/>
    <property type="match status" value="1"/>
</dbReference>
<keyword evidence="3 7" id="KW-0812">Transmembrane</keyword>
<comment type="subcellular location">
    <subcellularLocation>
        <location evidence="1">Cell inner membrane</location>
        <topology evidence="1">Multi-pass membrane protein</topology>
    </subcellularLocation>
    <subcellularLocation>
        <location evidence="7">Cell membrane</location>
        <topology evidence="7">Multi-pass membrane protein</topology>
    </subcellularLocation>
</comment>
<comment type="caution">
    <text evidence="8">The sequence shown here is derived from an EMBL/GenBank/DDBJ whole genome shotgun (WGS) entry which is preliminary data.</text>
</comment>
<organism evidence="8 9">
    <name type="scientific">Marinobacter flavimaris</name>
    <dbReference type="NCBI Taxonomy" id="262076"/>
    <lineage>
        <taxon>Bacteria</taxon>
        <taxon>Pseudomonadati</taxon>
        <taxon>Pseudomonadota</taxon>
        <taxon>Gammaproteobacteria</taxon>
        <taxon>Pseudomonadales</taxon>
        <taxon>Marinobacteraceae</taxon>
        <taxon>Marinobacter</taxon>
    </lineage>
</organism>
<dbReference type="NCBIfam" id="NF007112">
    <property type="entry name" value="PRK09561.1"/>
    <property type="match status" value="1"/>
</dbReference>
<dbReference type="GO" id="GO:0006885">
    <property type="term" value="P:regulation of pH"/>
    <property type="evidence" value="ECO:0007669"/>
    <property type="project" value="UniProtKB-UniRule"/>
</dbReference>
<accession>A0A3D8H8D9</accession>
<comment type="function">
    <text evidence="7">Na(+)/H(+) antiporter that extrudes sodium in exchange for external protons.</text>
</comment>
<feature type="transmembrane region" description="Helical" evidence="7">
    <location>
        <begin position="110"/>
        <end position="128"/>
    </location>
</feature>
<proteinExistence type="inferred from homology"/>
<comment type="catalytic activity">
    <reaction evidence="7">
        <text>Na(+)(in) + 2 H(+)(out) = Na(+)(out) + 2 H(+)(in)</text>
        <dbReference type="Rhea" id="RHEA:29251"/>
        <dbReference type="ChEBI" id="CHEBI:15378"/>
        <dbReference type="ChEBI" id="CHEBI:29101"/>
    </reaction>
</comment>
<evidence type="ECO:0000256" key="4">
    <source>
        <dbReference type="ARBA" id="ARBA00022989"/>
    </source>
</evidence>
<name>A0A3D8H8D9_9GAMM</name>
<reference evidence="8 9" key="1">
    <citation type="submission" date="2018-08" db="EMBL/GenBank/DDBJ databases">
        <title>Genome sequence of Marinobacter flavimaris KCTC 12185.</title>
        <authorList>
            <person name="Chun J."/>
            <person name="Kim B.-Y."/>
            <person name="Choi S.-B."/>
            <person name="Kwak M.-J."/>
        </authorList>
    </citation>
    <scope>NUCLEOTIDE SEQUENCE [LARGE SCALE GENOMIC DNA]</scope>
    <source>
        <strain evidence="8 9">KCTC 12185</strain>
    </source>
</reference>
<dbReference type="Proteomes" id="UP000256431">
    <property type="component" value="Unassembled WGS sequence"/>
</dbReference>
<dbReference type="PANTHER" id="PTHR30341">
    <property type="entry name" value="SODIUM ION/PROTON ANTIPORTER NHAA-RELATED"/>
    <property type="match status" value="1"/>
</dbReference>
<feature type="transmembrane region" description="Helical" evidence="7">
    <location>
        <begin position="164"/>
        <end position="183"/>
    </location>
</feature>
<evidence type="ECO:0000313" key="9">
    <source>
        <dbReference type="Proteomes" id="UP000256431"/>
    </source>
</evidence>
<dbReference type="Gene3D" id="1.20.1530.10">
    <property type="entry name" value="Na+/H+ antiporter like domain"/>
    <property type="match status" value="1"/>
</dbReference>
<keyword evidence="5 7" id="KW-0472">Membrane</keyword>
<dbReference type="EMBL" id="QRDH01000001">
    <property type="protein sequence ID" value="RDU42978.1"/>
    <property type="molecule type" value="Genomic_DNA"/>
</dbReference>
<keyword evidence="7" id="KW-0813">Transport</keyword>
<keyword evidence="2 7" id="KW-1003">Cell membrane</keyword>
<evidence type="ECO:0000256" key="3">
    <source>
        <dbReference type="ARBA" id="ARBA00022692"/>
    </source>
</evidence>
<evidence type="ECO:0000256" key="7">
    <source>
        <dbReference type="HAMAP-Rule" id="MF_01844"/>
    </source>
</evidence>
<feature type="transmembrane region" description="Helical" evidence="7">
    <location>
        <begin position="276"/>
        <end position="298"/>
    </location>
</feature>
<evidence type="ECO:0000256" key="2">
    <source>
        <dbReference type="ARBA" id="ARBA00022475"/>
    </source>
</evidence>
<keyword evidence="7" id="KW-0050">Antiport</keyword>
<dbReference type="InterPro" id="IPR023171">
    <property type="entry name" value="Na/H_antiporter_dom_sf"/>
</dbReference>
<keyword evidence="6 7" id="KW-0739">Sodium transport</keyword>
<dbReference type="GO" id="GO:0015385">
    <property type="term" value="F:sodium:proton antiporter activity"/>
    <property type="evidence" value="ECO:0007669"/>
    <property type="project" value="UniProtKB-UniRule"/>
</dbReference>
<dbReference type="GO" id="GO:0005886">
    <property type="term" value="C:plasma membrane"/>
    <property type="evidence" value="ECO:0007669"/>
    <property type="project" value="UniProtKB-SubCell"/>
</dbReference>
<gene>
    <name evidence="7 8" type="primary">nhaA</name>
    <name evidence="8" type="ORF">DXI23_01825</name>
</gene>
<evidence type="ECO:0000256" key="6">
    <source>
        <dbReference type="ARBA" id="ARBA00023201"/>
    </source>
</evidence>
<feature type="transmembrane region" description="Helical" evidence="7">
    <location>
        <begin position="137"/>
        <end position="158"/>
    </location>
</feature>
<evidence type="ECO:0000256" key="5">
    <source>
        <dbReference type="ARBA" id="ARBA00023136"/>
    </source>
</evidence>
<keyword evidence="7" id="KW-0406">Ion transport</keyword>
<feature type="transmembrane region" description="Helical" evidence="7">
    <location>
        <begin position="81"/>
        <end position="98"/>
    </location>
</feature>
<feature type="transmembrane region" description="Helical" evidence="7">
    <location>
        <begin position="240"/>
        <end position="264"/>
    </location>
</feature>
<dbReference type="NCBIfam" id="NF007111">
    <property type="entry name" value="PRK09560.1"/>
    <property type="match status" value="1"/>
</dbReference>
<keyword evidence="9" id="KW-1185">Reference proteome</keyword>
<feature type="transmembrane region" description="Helical" evidence="7">
    <location>
        <begin position="190"/>
        <end position="220"/>
    </location>
</feature>
<keyword evidence="4 7" id="KW-1133">Transmembrane helix</keyword>